<proteinExistence type="predicted"/>
<dbReference type="InterPro" id="IPR032675">
    <property type="entry name" value="LRR_dom_sf"/>
</dbReference>
<dbReference type="Gene3D" id="3.40.50.300">
    <property type="entry name" value="P-loop containing nucleotide triphosphate hydrolases"/>
    <property type="match status" value="1"/>
</dbReference>
<evidence type="ECO:0000256" key="1">
    <source>
        <dbReference type="SAM" id="MobiDB-lite"/>
    </source>
</evidence>
<dbReference type="SUPFAM" id="SSF52058">
    <property type="entry name" value="L domain-like"/>
    <property type="match status" value="3"/>
</dbReference>
<evidence type="ECO:0000313" key="4">
    <source>
        <dbReference type="Proteomes" id="UP001633002"/>
    </source>
</evidence>
<keyword evidence="4" id="KW-1185">Reference proteome</keyword>
<evidence type="ECO:0000313" key="3">
    <source>
        <dbReference type="EMBL" id="KAL3698327.1"/>
    </source>
</evidence>
<dbReference type="InterPro" id="IPR029058">
    <property type="entry name" value="AB_hydrolase_fold"/>
</dbReference>
<dbReference type="PANTHER" id="PTHR36766:SF30">
    <property type="entry name" value="TIR-NBS TYPE DISEASE RESISTANCE PROTEIN-RELATED"/>
    <property type="match status" value="1"/>
</dbReference>
<dbReference type="InterPro" id="IPR027417">
    <property type="entry name" value="P-loop_NTPase"/>
</dbReference>
<dbReference type="SUPFAM" id="SSF53474">
    <property type="entry name" value="alpha/beta-Hydrolases"/>
    <property type="match status" value="1"/>
</dbReference>
<dbReference type="Pfam" id="PF00931">
    <property type="entry name" value="NB-ARC"/>
    <property type="match status" value="1"/>
</dbReference>
<dbReference type="Gene3D" id="3.40.50.1820">
    <property type="entry name" value="alpha/beta hydrolase"/>
    <property type="match status" value="1"/>
</dbReference>
<reference evidence="3 4" key="1">
    <citation type="submission" date="2024-09" db="EMBL/GenBank/DDBJ databases">
        <title>Chromosome-scale assembly of Riccia sorocarpa.</title>
        <authorList>
            <person name="Paukszto L."/>
        </authorList>
    </citation>
    <scope>NUCLEOTIDE SEQUENCE [LARGE SCALE GENOMIC DNA]</scope>
    <source>
        <strain evidence="3">LP-2024</strain>
        <tissue evidence="3">Aerial parts of the thallus</tissue>
    </source>
</reference>
<dbReference type="InterPro" id="IPR002182">
    <property type="entry name" value="NB-ARC"/>
</dbReference>
<dbReference type="EMBL" id="JBJQOH010000002">
    <property type="protein sequence ID" value="KAL3698327.1"/>
    <property type="molecule type" value="Genomic_DNA"/>
</dbReference>
<name>A0ABD3I3N8_9MARC</name>
<protein>
    <recommendedName>
        <fullName evidence="2">NB-ARC domain-containing protein</fullName>
    </recommendedName>
</protein>
<organism evidence="3 4">
    <name type="scientific">Riccia sorocarpa</name>
    <dbReference type="NCBI Taxonomy" id="122646"/>
    <lineage>
        <taxon>Eukaryota</taxon>
        <taxon>Viridiplantae</taxon>
        <taxon>Streptophyta</taxon>
        <taxon>Embryophyta</taxon>
        <taxon>Marchantiophyta</taxon>
        <taxon>Marchantiopsida</taxon>
        <taxon>Marchantiidae</taxon>
        <taxon>Marchantiales</taxon>
        <taxon>Ricciaceae</taxon>
        <taxon>Riccia</taxon>
    </lineage>
</organism>
<feature type="domain" description="NB-ARC" evidence="2">
    <location>
        <begin position="326"/>
        <end position="483"/>
    </location>
</feature>
<accession>A0ABD3I3N8</accession>
<dbReference type="InterPro" id="IPR042197">
    <property type="entry name" value="Apaf_helical"/>
</dbReference>
<evidence type="ECO:0000259" key="2">
    <source>
        <dbReference type="Pfam" id="PF00931"/>
    </source>
</evidence>
<dbReference type="Gene3D" id="3.80.10.10">
    <property type="entry name" value="Ribonuclease Inhibitor"/>
    <property type="match status" value="2"/>
</dbReference>
<dbReference type="PRINTS" id="PR00364">
    <property type="entry name" value="DISEASERSIST"/>
</dbReference>
<feature type="region of interest" description="Disordered" evidence="1">
    <location>
        <begin position="1"/>
        <end position="22"/>
    </location>
</feature>
<dbReference type="SUPFAM" id="SSF52540">
    <property type="entry name" value="P-loop containing nucleoside triphosphate hydrolases"/>
    <property type="match status" value="1"/>
</dbReference>
<dbReference type="PANTHER" id="PTHR36766">
    <property type="entry name" value="PLANT BROAD-SPECTRUM MILDEW RESISTANCE PROTEIN RPW8"/>
    <property type="match status" value="1"/>
</dbReference>
<dbReference type="Gene3D" id="1.10.8.430">
    <property type="entry name" value="Helical domain of apoptotic protease-activating factors"/>
    <property type="match status" value="1"/>
</dbReference>
<sequence>MGNKPSRLDGASSSRHHEAESLQEGIQKISDALYIFYEPKPAESANLDIFFFHGLECEGADVRDAHILTWRSTGRKEETWPQKWLPEDFPQARIISVSYDGSTKQTETDGKMDLDLTGENLVQEIGWARKHCSHRPVILVGHGFGGVVLKKLCVNAQEKRGNSEFEKDMDMLLESIRGFFFYSTPHLGIEGMPPPAENEGLLLRWMRMLNSKSARLHGTFSSMWMPRRYRWTIFGLGEVESRPERHGLRVPEASARFGDNYITVPGDHFSVCRPSDRNNNKYIHLRNLIEDVQRQVELEMKQPLLLPEVIVGVEGVLTEILGNHIRDHKFVGFFGMGGVGKTTLAKVMFNKIYARFEFSCFVEEVKQLSGTNDKVKKKIWEKMWRHAVPVGGAGGSGAGGWYQVTGKSLVVVFDDVEDIEHVKLLKEIAHDNRMGESRFILTSRDINRLRDCGHEHEIHVCHLDGLKFEDAKRLFITYAFPGQQEPPESFRRVVKEVVDGCGGLPLTLEVLGNYLRGKKMEHWEEIPAALGECDQVADLEEKVWAKLKLSYDRLPGNEVKYMFLEIASLGEFFGDCVFSGVYVDCSFSVDDAVLAWTSIYGRGRNRLQTLEDKALVRILDYKDWFGRDKKRFYMHEHLRKMGQRIAKLEGRSSNLSRVYLQYPPDDKVIFQEDEELGKIVAQTISINERRHWPPGQSCSSCIVREVWPKLTAIRYMNLRANTWRWCQQCRNQGCPLPNTLVLFQLNFQDQGDFVISGGGKNFLGEGKETMVSTSTFLVHLQLNGCITVDCGGLNALQHLRILKISRCREILNWPASLSKLKDLKQLELELLDEPFELPRTLGNFTNLEHLSIKNCKLSSVPSSVRNWQTALGELTNLKRLELESIDTPFELPDRFGDLTNLEHLSINQCKVGSIPSSIRNLPRLRFLKVSEIVGRQAIPDVMRFPRQVQILHLKCWGIVNLVDALRELTELTEVHLECEGIEELPDTFGMLTNLKKLQLRCPIEWLPASFANLTRLEKLKLEGRFGMVDGFCKRDVRKKLHGRTVIKYPDALKSVVYLREDETVHPIHPLFHHLEGFMAKQKEFNLACQHGMSTIIVRNMIGLESLRIEVKGPQAVPDIFGDLQKLLIFKLRCEAMENSLVESLERLSSLKELHLVCKTVERLPDVFGCFSTLKTLRIVCPSVQALPDTFGNFVELTTLRISPTLLRTLPDALAQVSQLEEFPLTGCDTLTTFPDLVGCSSSLGPWEISRPTPQTMWELPRLKELEVSGYDYPWGSNSESHRSNRLRDLPETIWAIWPHLESLGFVDLQKLTTLPEALTNLQSLRTLECVRCGFESLPESLGRLSGLTSLKLWFCGYLKTLPETIGDLSSLRDFTVHSCESLKTLPETMGDLSSLTSLQLVRTDALHSLPESVGRLSSLVELDIRSCRTLPNTIGDLSNLSYLQLSAFALPSPPHTFWDLSAHKVRLSISNCNNLVEKMEAELYRSFGSRLGTWRL</sequence>
<comment type="caution">
    <text evidence="3">The sequence shown here is derived from an EMBL/GenBank/DDBJ whole genome shotgun (WGS) entry which is preliminary data.</text>
</comment>
<dbReference type="Proteomes" id="UP001633002">
    <property type="component" value="Unassembled WGS sequence"/>
</dbReference>
<gene>
    <name evidence="3" type="ORF">R1sor_012403</name>
</gene>